<evidence type="ECO:0000256" key="1">
    <source>
        <dbReference type="ARBA" id="ARBA00009809"/>
    </source>
</evidence>
<dbReference type="SUPFAM" id="SSF51445">
    <property type="entry name" value="(Trans)glycosidases"/>
    <property type="match status" value="1"/>
</dbReference>
<evidence type="ECO:0000256" key="7">
    <source>
        <dbReference type="RuleBase" id="RU000675"/>
    </source>
</evidence>
<dbReference type="PRINTS" id="PR00742">
    <property type="entry name" value="GLHYDRLASE35"/>
</dbReference>
<dbReference type="InterPro" id="IPR048912">
    <property type="entry name" value="BetaGal1-like_ABD1"/>
</dbReference>
<evidence type="ECO:0000256" key="4">
    <source>
        <dbReference type="ARBA" id="ARBA00023180"/>
    </source>
</evidence>
<dbReference type="InterPro" id="IPR048913">
    <property type="entry name" value="BetaGal_gal-bd"/>
</dbReference>
<keyword evidence="2 9" id="KW-0732">Signal</keyword>
<dbReference type="Gene3D" id="2.60.120.260">
    <property type="entry name" value="Galactose-binding domain-like"/>
    <property type="match status" value="2"/>
</dbReference>
<dbReference type="Pfam" id="PF21317">
    <property type="entry name" value="BetaGal_ABD_1"/>
    <property type="match status" value="1"/>
</dbReference>
<dbReference type="Pfam" id="PF21467">
    <property type="entry name" value="BetaGal_gal-bd"/>
    <property type="match status" value="1"/>
</dbReference>
<accession>A0AAD9K1Q2</accession>
<feature type="domain" description="Beta-galactosidase 1-like first all-beta" evidence="11">
    <location>
        <begin position="447"/>
        <end position="556"/>
    </location>
</feature>
<evidence type="ECO:0000256" key="9">
    <source>
        <dbReference type="SAM" id="SignalP"/>
    </source>
</evidence>
<dbReference type="GO" id="GO:0004565">
    <property type="term" value="F:beta-galactosidase activity"/>
    <property type="evidence" value="ECO:0007669"/>
    <property type="project" value="UniProtKB-EC"/>
</dbReference>
<feature type="chain" id="PRO_5042207160" description="Beta-galactosidase" evidence="9">
    <location>
        <begin position="24"/>
        <end position="717"/>
    </location>
</feature>
<comment type="caution">
    <text evidence="13">The sequence shown here is derived from an EMBL/GenBank/DDBJ whole genome shotgun (WGS) entry which is preliminary data.</text>
</comment>
<dbReference type="Gene3D" id="3.20.20.80">
    <property type="entry name" value="Glycosidases"/>
    <property type="match status" value="1"/>
</dbReference>
<dbReference type="EC" id="3.2.1.23" evidence="7"/>
<keyword evidence="3 7" id="KW-0378">Hydrolase</keyword>
<dbReference type="Pfam" id="PF01301">
    <property type="entry name" value="Glyco_hydro_35"/>
    <property type="match status" value="1"/>
</dbReference>
<dbReference type="FunFam" id="3.20.20.80:FF:000017">
    <property type="entry name" value="Beta-galactosidase"/>
    <property type="match status" value="1"/>
</dbReference>
<organism evidence="13 14">
    <name type="scientific">Paralvinella palmiformis</name>
    <dbReference type="NCBI Taxonomy" id="53620"/>
    <lineage>
        <taxon>Eukaryota</taxon>
        <taxon>Metazoa</taxon>
        <taxon>Spiralia</taxon>
        <taxon>Lophotrochozoa</taxon>
        <taxon>Annelida</taxon>
        <taxon>Polychaeta</taxon>
        <taxon>Sedentaria</taxon>
        <taxon>Canalipalpata</taxon>
        <taxon>Terebellida</taxon>
        <taxon>Terebelliformia</taxon>
        <taxon>Alvinellidae</taxon>
        <taxon>Paralvinella</taxon>
    </lineage>
</organism>
<reference evidence="13" key="1">
    <citation type="journal article" date="2023" name="Mol. Biol. Evol.">
        <title>Third-Generation Sequencing Reveals the Adaptive Role of the Epigenome in Three Deep-Sea Polychaetes.</title>
        <authorList>
            <person name="Perez M."/>
            <person name="Aroh O."/>
            <person name="Sun Y."/>
            <person name="Lan Y."/>
            <person name="Juniper S.K."/>
            <person name="Young C.R."/>
            <person name="Angers B."/>
            <person name="Qian P.Y."/>
        </authorList>
    </citation>
    <scope>NUCLEOTIDE SEQUENCE</scope>
    <source>
        <strain evidence="13">P08H-3</strain>
    </source>
</reference>
<comment type="catalytic activity">
    <reaction evidence="7">
        <text>Hydrolysis of terminal non-reducing beta-D-galactose residues in beta-D-galactosides.</text>
        <dbReference type="EC" id="3.2.1.23"/>
    </reaction>
</comment>
<evidence type="ECO:0000256" key="8">
    <source>
        <dbReference type="RuleBase" id="RU003679"/>
    </source>
</evidence>
<dbReference type="InterPro" id="IPR008979">
    <property type="entry name" value="Galactose-bd-like_sf"/>
</dbReference>
<dbReference type="Proteomes" id="UP001208570">
    <property type="component" value="Unassembled WGS sequence"/>
</dbReference>
<protein>
    <recommendedName>
        <fullName evidence="7">Beta-galactosidase</fullName>
        <ecNumber evidence="7">3.2.1.23</ecNumber>
    </recommendedName>
</protein>
<evidence type="ECO:0000259" key="12">
    <source>
        <dbReference type="Pfam" id="PF21467"/>
    </source>
</evidence>
<name>A0AAD9K1Q2_9ANNE</name>
<dbReference type="AlphaFoldDB" id="A0AAD9K1Q2"/>
<evidence type="ECO:0000259" key="10">
    <source>
        <dbReference type="Pfam" id="PF01301"/>
    </source>
</evidence>
<gene>
    <name evidence="13" type="ORF">LSH36_82g04009</name>
</gene>
<evidence type="ECO:0000256" key="5">
    <source>
        <dbReference type="ARBA" id="ARBA00023295"/>
    </source>
</evidence>
<keyword evidence="5 7" id="KW-0326">Glycosidase</keyword>
<dbReference type="PIRSF" id="PIRSF006336">
    <property type="entry name" value="B-gal"/>
    <property type="match status" value="1"/>
</dbReference>
<evidence type="ECO:0000256" key="3">
    <source>
        <dbReference type="ARBA" id="ARBA00022801"/>
    </source>
</evidence>
<dbReference type="InterPro" id="IPR019801">
    <property type="entry name" value="Glyco_hydro_35_CS"/>
</dbReference>
<evidence type="ECO:0000256" key="6">
    <source>
        <dbReference type="PIRSR" id="PIRSR006336-1"/>
    </source>
</evidence>
<proteinExistence type="inferred from homology"/>
<keyword evidence="4" id="KW-0325">Glycoprotein</keyword>
<dbReference type="InterPro" id="IPR017853">
    <property type="entry name" value="GH"/>
</dbReference>
<dbReference type="InterPro" id="IPR031330">
    <property type="entry name" value="Gly_Hdrlase_35_cat"/>
</dbReference>
<evidence type="ECO:0000259" key="11">
    <source>
        <dbReference type="Pfam" id="PF21317"/>
    </source>
</evidence>
<feature type="signal peptide" evidence="9">
    <location>
        <begin position="1"/>
        <end position="23"/>
    </location>
</feature>
<evidence type="ECO:0000313" key="14">
    <source>
        <dbReference type="Proteomes" id="UP001208570"/>
    </source>
</evidence>
<feature type="active site" description="Proton donor" evidence="6">
    <location>
        <position position="232"/>
    </location>
</feature>
<sequence length="717" mass="80968">MTMIPLHSFGLVLTSSLLLGGWSSPCICLCGNIVWVSCLFQFVYTHEDPPVGTNGHRYPFQRFFGLSSPSGRRNFSIDYEHDTFIKDGKPFRYISGSIHYSRIPFPYWQDRLRKMHAAGLDAIQVYVPWNVHQPQYDEFDFEGQSDLVRFIKLADQIGLLVILRAGPYICAEWEYGGFPYWLKQANQSMILRSMDPGYMKPVMKWFSVLLPKIKPFLYQNGGPIIMVQIENEYGSYRGVSCDHEYMVYLREMFHYYLGKEVVLFTTDGSGVDYLKCGTVDGVYATVDFGPGNARQGFDPMKKWNPEGPLVNSEYYTGWLDYWGQKWNYVPTTTVIKTMRDMLDMGASVNLYMFEGGTNFGYMNGADPVYKPVVTSYGYDAPLTEAGDTTDKYMAIRTLISKYKVVPPNIPPNVTTEDYGIVHMKKMASIIKALSVVSHQGCIETTYPITMEQARQPCGYVLYRAVLTRDIENAILDLNVVRDRGYVMLNEISVGMVYRNSPPMTVNITGRKGQKLDILVENMGRINYGAEINENQKGLVGNVTLDKTILTSWQYCNINLEHVFNSANVLHNISSISSDLMTTPTFYQGSFVLNIGQVPADTYLNMCGWNKGQALINGFNVGRYWPTAGPQVTLYVPGILIKPYPEVNVVVLFELMGAPSGCHGDGQGDQTRCDIRLEKESIMGAKCVGNGDIVTLRSASKNMSVNGWKWMDQKQLVK</sequence>
<dbReference type="PROSITE" id="PS01182">
    <property type="entry name" value="GLYCOSYL_HYDROL_F35"/>
    <property type="match status" value="1"/>
</dbReference>
<evidence type="ECO:0000313" key="13">
    <source>
        <dbReference type="EMBL" id="KAK2163294.1"/>
    </source>
</evidence>
<dbReference type="FunFam" id="2.60.120.260:FF:000021">
    <property type="entry name" value="Beta-galactosidase"/>
    <property type="match status" value="1"/>
</dbReference>
<dbReference type="PANTHER" id="PTHR23421">
    <property type="entry name" value="BETA-GALACTOSIDASE RELATED"/>
    <property type="match status" value="1"/>
</dbReference>
<dbReference type="SUPFAM" id="SSF49785">
    <property type="entry name" value="Galactose-binding domain-like"/>
    <property type="match status" value="1"/>
</dbReference>
<dbReference type="EMBL" id="JAODUP010000082">
    <property type="protein sequence ID" value="KAK2163294.1"/>
    <property type="molecule type" value="Genomic_DNA"/>
</dbReference>
<dbReference type="InterPro" id="IPR026283">
    <property type="entry name" value="B-gal_1-like"/>
</dbReference>
<feature type="active site" description="Nucleophile" evidence="6">
    <location>
        <position position="313"/>
    </location>
</feature>
<evidence type="ECO:0000256" key="2">
    <source>
        <dbReference type="ARBA" id="ARBA00022729"/>
    </source>
</evidence>
<comment type="similarity">
    <text evidence="1 8">Belongs to the glycosyl hydrolase 35 family.</text>
</comment>
<feature type="domain" description="Glycoside hydrolase 35 catalytic" evidence="10">
    <location>
        <begin position="83"/>
        <end position="401"/>
    </location>
</feature>
<dbReference type="GO" id="GO:0005975">
    <property type="term" value="P:carbohydrate metabolic process"/>
    <property type="evidence" value="ECO:0007669"/>
    <property type="project" value="InterPro"/>
</dbReference>
<dbReference type="InterPro" id="IPR001944">
    <property type="entry name" value="Glycoside_Hdrlase_35"/>
</dbReference>
<keyword evidence="14" id="KW-1185">Reference proteome</keyword>
<feature type="domain" description="Beta-galactosidase galactose-binding" evidence="12">
    <location>
        <begin position="583"/>
        <end position="642"/>
    </location>
</feature>